<proteinExistence type="predicted"/>
<evidence type="ECO:0000256" key="1">
    <source>
        <dbReference type="SAM" id="MobiDB-lite"/>
    </source>
</evidence>
<organism evidence="2 3">
    <name type="scientific">Stylosanthes scabra</name>
    <dbReference type="NCBI Taxonomy" id="79078"/>
    <lineage>
        <taxon>Eukaryota</taxon>
        <taxon>Viridiplantae</taxon>
        <taxon>Streptophyta</taxon>
        <taxon>Embryophyta</taxon>
        <taxon>Tracheophyta</taxon>
        <taxon>Spermatophyta</taxon>
        <taxon>Magnoliopsida</taxon>
        <taxon>eudicotyledons</taxon>
        <taxon>Gunneridae</taxon>
        <taxon>Pentapetalae</taxon>
        <taxon>rosids</taxon>
        <taxon>fabids</taxon>
        <taxon>Fabales</taxon>
        <taxon>Fabaceae</taxon>
        <taxon>Papilionoideae</taxon>
        <taxon>50 kb inversion clade</taxon>
        <taxon>dalbergioids sensu lato</taxon>
        <taxon>Dalbergieae</taxon>
        <taxon>Pterocarpus clade</taxon>
        <taxon>Stylosanthes</taxon>
    </lineage>
</organism>
<feature type="region of interest" description="Disordered" evidence="1">
    <location>
        <begin position="178"/>
        <end position="209"/>
    </location>
</feature>
<keyword evidence="3" id="KW-1185">Reference proteome</keyword>
<dbReference type="EMBL" id="JASCZI010031611">
    <property type="protein sequence ID" value="MED6127118.1"/>
    <property type="molecule type" value="Genomic_DNA"/>
</dbReference>
<protein>
    <submittedName>
        <fullName evidence="2">Uncharacterized protein</fullName>
    </submittedName>
</protein>
<comment type="caution">
    <text evidence="2">The sequence shown here is derived from an EMBL/GenBank/DDBJ whole genome shotgun (WGS) entry which is preliminary data.</text>
</comment>
<dbReference type="Proteomes" id="UP001341840">
    <property type="component" value="Unassembled WGS sequence"/>
</dbReference>
<reference evidence="2 3" key="1">
    <citation type="journal article" date="2023" name="Plants (Basel)">
        <title>Bridging the Gap: Combining Genomics and Transcriptomics Approaches to Understand Stylosanthes scabra, an Orphan Legume from the Brazilian Caatinga.</title>
        <authorList>
            <person name="Ferreira-Neto J.R.C."/>
            <person name="da Silva M.D."/>
            <person name="Binneck E."/>
            <person name="de Melo N.F."/>
            <person name="da Silva R.H."/>
            <person name="de Melo A.L.T.M."/>
            <person name="Pandolfi V."/>
            <person name="Bustamante F.O."/>
            <person name="Brasileiro-Vidal A.C."/>
            <person name="Benko-Iseppon A.M."/>
        </authorList>
    </citation>
    <scope>NUCLEOTIDE SEQUENCE [LARGE SCALE GENOMIC DNA]</scope>
    <source>
        <tissue evidence="2">Leaves</tissue>
    </source>
</reference>
<name>A0ABU6RTY6_9FABA</name>
<feature type="compositionally biased region" description="Polar residues" evidence="1">
    <location>
        <begin position="191"/>
        <end position="209"/>
    </location>
</feature>
<sequence length="216" mass="24583">MGRTFKFPLERIAEAWGLRNAGTTFHGGSNPHGTWNEFEKMDATRALRLDPAAAGKYHVSRMTTTHCLLLYEISHMLMPWKSNHGTATDKEDLILLWAMVNEKQINWPYLMAHKLVNYSHDKVNSALGLPHLWTKVFPLIPLNLSQEEFVASKSEFAIISKHINQMWRDLANLDATDEDVQERNVRPRTDVGSSSQAPREAGETSQGQPNFMEILL</sequence>
<evidence type="ECO:0000313" key="3">
    <source>
        <dbReference type="Proteomes" id="UP001341840"/>
    </source>
</evidence>
<evidence type="ECO:0000313" key="2">
    <source>
        <dbReference type="EMBL" id="MED6127118.1"/>
    </source>
</evidence>
<gene>
    <name evidence="2" type="ORF">PIB30_085073</name>
</gene>
<accession>A0ABU6RTY6</accession>